<dbReference type="AlphaFoldDB" id="A0A0M2QIU3"/>
<proteinExistence type="predicted"/>
<dbReference type="InterPro" id="IPR036271">
    <property type="entry name" value="Tet_transcr_reg_TetR-rel_C_sf"/>
</dbReference>
<protein>
    <submittedName>
        <fullName evidence="7">TetR/AcrR family transcriptional regulator</fullName>
    </submittedName>
</protein>
<dbReference type="Pfam" id="PF16925">
    <property type="entry name" value="TetR_C_13"/>
    <property type="match status" value="1"/>
</dbReference>
<keyword evidence="1" id="KW-0678">Repressor</keyword>
<keyword evidence="2" id="KW-0805">Transcription regulation</keyword>
<dbReference type="PROSITE" id="PS01081">
    <property type="entry name" value="HTH_TETR_1"/>
    <property type="match status" value="1"/>
</dbReference>
<dbReference type="GO" id="GO:0003677">
    <property type="term" value="F:DNA binding"/>
    <property type="evidence" value="ECO:0007669"/>
    <property type="project" value="UniProtKB-UniRule"/>
</dbReference>
<dbReference type="Proteomes" id="UP000220629">
    <property type="component" value="Unassembled WGS sequence"/>
</dbReference>
<dbReference type="Pfam" id="PF00440">
    <property type="entry name" value="TetR_N"/>
    <property type="match status" value="1"/>
</dbReference>
<keyword evidence="4" id="KW-0804">Transcription</keyword>
<evidence type="ECO:0000256" key="4">
    <source>
        <dbReference type="ARBA" id="ARBA00023163"/>
    </source>
</evidence>
<dbReference type="InterPro" id="IPR023772">
    <property type="entry name" value="DNA-bd_HTH_TetR-type_CS"/>
</dbReference>
<evidence type="ECO:0000256" key="3">
    <source>
        <dbReference type="ARBA" id="ARBA00023125"/>
    </source>
</evidence>
<dbReference type="InterPro" id="IPR001647">
    <property type="entry name" value="HTH_TetR"/>
</dbReference>
<dbReference type="PRINTS" id="PR00455">
    <property type="entry name" value="HTHTETR"/>
</dbReference>
<dbReference type="SUPFAM" id="SSF48498">
    <property type="entry name" value="Tetracyclin repressor-like, C-terminal domain"/>
    <property type="match status" value="1"/>
</dbReference>
<feature type="DNA-binding region" description="H-T-H motif" evidence="5">
    <location>
        <begin position="32"/>
        <end position="51"/>
    </location>
</feature>
<evidence type="ECO:0000256" key="1">
    <source>
        <dbReference type="ARBA" id="ARBA00022491"/>
    </source>
</evidence>
<sequence length="196" mass="20836">MRVSREQVAENRRQILAAASRLFRERGFDAVTVAEVMSAAGLTHGGFYGYFKSKEDLIAQTLAEVVKGSEDLRGLNVLEYAATYLTPDHRDHPAAGCPLAALGAEASRQAPEVRGALGGGLGRQVARFAASIEGADETLARRAAIGSWAAMVGAVILARLSDDPVLSDEMLRETRAWIEQNVPHVGPVPEASPSAV</sequence>
<dbReference type="PANTHER" id="PTHR47506">
    <property type="entry name" value="TRANSCRIPTIONAL REGULATORY PROTEIN"/>
    <property type="match status" value="1"/>
</dbReference>
<evidence type="ECO:0000259" key="6">
    <source>
        <dbReference type="PROSITE" id="PS50977"/>
    </source>
</evidence>
<gene>
    <name evidence="7" type="ORF">CRM94_10360</name>
</gene>
<keyword evidence="3 5" id="KW-0238">DNA-binding</keyword>
<comment type="caution">
    <text evidence="7">The sequence shown here is derived from an EMBL/GenBank/DDBJ whole genome shotgun (WGS) entry which is preliminary data.</text>
</comment>
<dbReference type="Gene3D" id="1.10.10.60">
    <property type="entry name" value="Homeodomain-like"/>
    <property type="match status" value="1"/>
</dbReference>
<dbReference type="RefSeq" id="WP_046574758.1">
    <property type="nucleotide sequence ID" value="NZ_CADEPO010000013.1"/>
</dbReference>
<dbReference type="SUPFAM" id="SSF46689">
    <property type="entry name" value="Homeodomain-like"/>
    <property type="match status" value="1"/>
</dbReference>
<feature type="domain" description="HTH tetR-type" evidence="6">
    <location>
        <begin position="9"/>
        <end position="69"/>
    </location>
</feature>
<name>A0A0M2QIU3_BURGA</name>
<dbReference type="InterPro" id="IPR009057">
    <property type="entry name" value="Homeodomain-like_sf"/>
</dbReference>
<evidence type="ECO:0000313" key="7">
    <source>
        <dbReference type="EMBL" id="PEH42520.1"/>
    </source>
</evidence>
<dbReference type="PROSITE" id="PS50977">
    <property type="entry name" value="HTH_TETR_2"/>
    <property type="match status" value="1"/>
</dbReference>
<dbReference type="Gene3D" id="1.10.357.10">
    <property type="entry name" value="Tetracycline Repressor, domain 2"/>
    <property type="match status" value="1"/>
</dbReference>
<dbReference type="EMBL" id="PDDY01000001">
    <property type="protein sequence ID" value="PEH42520.1"/>
    <property type="molecule type" value="Genomic_DNA"/>
</dbReference>
<dbReference type="PANTHER" id="PTHR47506:SF7">
    <property type="entry name" value="TRANSCRIPTIONAL REGULATORY PROTEIN"/>
    <property type="match status" value="1"/>
</dbReference>
<evidence type="ECO:0000256" key="5">
    <source>
        <dbReference type="PROSITE-ProRule" id="PRU00335"/>
    </source>
</evidence>
<accession>A0A0M2QIU3</accession>
<evidence type="ECO:0000313" key="8">
    <source>
        <dbReference type="Proteomes" id="UP000220629"/>
    </source>
</evidence>
<dbReference type="InterPro" id="IPR011075">
    <property type="entry name" value="TetR_C"/>
</dbReference>
<reference evidence="8" key="1">
    <citation type="submission" date="2017-09" db="EMBL/GenBank/DDBJ databases">
        <title>FDA dAtabase for Regulatory Grade micrObial Sequences (FDA-ARGOS): Supporting development and validation of Infectious Disease Dx tests.</title>
        <authorList>
            <person name="Minogue T."/>
            <person name="Wolcott M."/>
            <person name="Wasieloski L."/>
            <person name="Aguilar W."/>
            <person name="Moore D."/>
            <person name="Tallon L."/>
            <person name="Sadzewicz L."/>
            <person name="Ott S."/>
            <person name="Zhao X."/>
            <person name="Nagaraj S."/>
            <person name="Vavikolanu K."/>
            <person name="Aluvathingal J."/>
            <person name="Nadendla S."/>
            <person name="Sichtig H."/>
        </authorList>
    </citation>
    <scope>NUCLEOTIDE SEQUENCE [LARGE SCALE GENOMIC DNA]</scope>
    <source>
        <strain evidence="8">FDAARGOS_390</strain>
    </source>
</reference>
<organism evidence="7 8">
    <name type="scientific">Burkholderia gladioli</name>
    <name type="common">Pseudomonas marginata</name>
    <name type="synonym">Phytomonas marginata</name>
    <dbReference type="NCBI Taxonomy" id="28095"/>
    <lineage>
        <taxon>Bacteria</taxon>
        <taxon>Pseudomonadati</taxon>
        <taxon>Pseudomonadota</taxon>
        <taxon>Betaproteobacteria</taxon>
        <taxon>Burkholderiales</taxon>
        <taxon>Burkholderiaceae</taxon>
        <taxon>Burkholderia</taxon>
    </lineage>
</organism>
<evidence type="ECO:0000256" key="2">
    <source>
        <dbReference type="ARBA" id="ARBA00023015"/>
    </source>
</evidence>